<feature type="compositionally biased region" description="Basic and acidic residues" evidence="2">
    <location>
        <begin position="515"/>
        <end position="528"/>
    </location>
</feature>
<dbReference type="GO" id="GO:0008270">
    <property type="term" value="F:zinc ion binding"/>
    <property type="evidence" value="ECO:0007669"/>
    <property type="project" value="UniProtKB-KW"/>
</dbReference>
<gene>
    <name evidence="4" type="ORF">QYE76_022850</name>
</gene>
<feature type="domain" description="CCHC-type" evidence="3">
    <location>
        <begin position="267"/>
        <end position="282"/>
    </location>
</feature>
<comment type="caution">
    <text evidence="4">The sequence shown here is derived from an EMBL/GenBank/DDBJ whole genome shotgun (WGS) entry which is preliminary data.</text>
</comment>
<protein>
    <recommendedName>
        <fullName evidence="3">CCHC-type domain-containing protein</fullName>
    </recommendedName>
</protein>
<dbReference type="EMBL" id="JAUUTY010000006">
    <property type="protein sequence ID" value="KAK1617333.1"/>
    <property type="molecule type" value="Genomic_DNA"/>
</dbReference>
<feature type="compositionally biased region" description="Polar residues" evidence="2">
    <location>
        <begin position="246"/>
        <end position="256"/>
    </location>
</feature>
<evidence type="ECO:0000256" key="1">
    <source>
        <dbReference type="PROSITE-ProRule" id="PRU00047"/>
    </source>
</evidence>
<dbReference type="InterPro" id="IPR036875">
    <property type="entry name" value="Znf_CCHC_sf"/>
</dbReference>
<name>A0AAD8R945_LOLMU</name>
<keyword evidence="1" id="KW-0862">Zinc</keyword>
<keyword evidence="1" id="KW-0863">Zinc-finger</keyword>
<dbReference type="Pfam" id="PF00098">
    <property type="entry name" value="zf-CCHC"/>
    <property type="match status" value="1"/>
</dbReference>
<reference evidence="4" key="1">
    <citation type="submission" date="2023-07" db="EMBL/GenBank/DDBJ databases">
        <title>A chromosome-level genome assembly of Lolium multiflorum.</title>
        <authorList>
            <person name="Chen Y."/>
            <person name="Copetti D."/>
            <person name="Kolliker R."/>
            <person name="Studer B."/>
        </authorList>
    </citation>
    <scope>NUCLEOTIDE SEQUENCE</scope>
    <source>
        <strain evidence="4">02402/16</strain>
        <tissue evidence="4">Leaf</tissue>
    </source>
</reference>
<dbReference type="InterPro" id="IPR001878">
    <property type="entry name" value="Znf_CCHC"/>
</dbReference>
<evidence type="ECO:0000256" key="2">
    <source>
        <dbReference type="SAM" id="MobiDB-lite"/>
    </source>
</evidence>
<dbReference type="Pfam" id="PF03732">
    <property type="entry name" value="Retrotrans_gag"/>
    <property type="match status" value="1"/>
</dbReference>
<evidence type="ECO:0000313" key="4">
    <source>
        <dbReference type="EMBL" id="KAK1617333.1"/>
    </source>
</evidence>
<dbReference type="SMART" id="SM00343">
    <property type="entry name" value="ZnF_C2HC"/>
    <property type="match status" value="1"/>
</dbReference>
<dbReference type="PROSITE" id="PS50158">
    <property type="entry name" value="ZF_CCHC"/>
    <property type="match status" value="1"/>
</dbReference>
<keyword evidence="1" id="KW-0479">Metal-binding</keyword>
<evidence type="ECO:0000313" key="5">
    <source>
        <dbReference type="Proteomes" id="UP001231189"/>
    </source>
</evidence>
<dbReference type="GO" id="GO:0003676">
    <property type="term" value="F:nucleic acid binding"/>
    <property type="evidence" value="ECO:0007669"/>
    <property type="project" value="InterPro"/>
</dbReference>
<organism evidence="4 5">
    <name type="scientific">Lolium multiflorum</name>
    <name type="common">Italian ryegrass</name>
    <name type="synonym">Lolium perenne subsp. multiflorum</name>
    <dbReference type="NCBI Taxonomy" id="4521"/>
    <lineage>
        <taxon>Eukaryota</taxon>
        <taxon>Viridiplantae</taxon>
        <taxon>Streptophyta</taxon>
        <taxon>Embryophyta</taxon>
        <taxon>Tracheophyta</taxon>
        <taxon>Spermatophyta</taxon>
        <taxon>Magnoliopsida</taxon>
        <taxon>Liliopsida</taxon>
        <taxon>Poales</taxon>
        <taxon>Poaceae</taxon>
        <taxon>BOP clade</taxon>
        <taxon>Pooideae</taxon>
        <taxon>Poodae</taxon>
        <taxon>Poeae</taxon>
        <taxon>Poeae Chloroplast Group 2 (Poeae type)</taxon>
        <taxon>Loliodinae</taxon>
        <taxon>Loliinae</taxon>
        <taxon>Lolium</taxon>
    </lineage>
</organism>
<dbReference type="PANTHER" id="PTHR35046">
    <property type="entry name" value="ZINC KNUCKLE (CCHC-TYPE) FAMILY PROTEIN"/>
    <property type="match status" value="1"/>
</dbReference>
<dbReference type="AlphaFoldDB" id="A0AAD8R945"/>
<dbReference type="PANTHER" id="PTHR35046:SF18">
    <property type="entry name" value="RNA-DIRECTED DNA POLYMERASE"/>
    <property type="match status" value="1"/>
</dbReference>
<feature type="region of interest" description="Disordered" evidence="2">
    <location>
        <begin position="171"/>
        <end position="263"/>
    </location>
</feature>
<feature type="compositionally biased region" description="Low complexity" evidence="2">
    <location>
        <begin position="223"/>
        <end position="245"/>
    </location>
</feature>
<evidence type="ECO:0000259" key="3">
    <source>
        <dbReference type="PROSITE" id="PS50158"/>
    </source>
</evidence>
<keyword evidence="5" id="KW-1185">Reference proteome</keyword>
<accession>A0AAD8R945</accession>
<sequence>MFSKTEEPLDADDWLQTMENNLEVAGVEAAEKVLFATHYLSGPARAWWTSARAMNAGQMMNWEDFKLKFSKYHVPQGLIKKMRDEFRELKQGRMSVVEYRDKFLTLSRYAPDETDTNEKRKERFLNGLHDEMQTVLVNIPFADLEALVDSAIQMEGKLHQANENRKRRMMNQHGPHHTQKYRNNSSGGFTPRHNKPPAQNYRPNYSNNNRGPPKPGGNHNHHSNNNNSNPNNTNNHPNGNNNNPNTAPRTGSNTVPVTPKDKSTVNCYECGVVGHYSNECPKKLARIAANTAAPAQQQRRFAGRKNQNNNNGRLYHMNAAEAQEAPQAIPNASTEEYTEEEEVYFQEEEDHFDQIYFGSRSTMSSSGTQRDSFFEDVVNPYMNELKMHPKELLLVDGELQIKDVQGPKGEGSLEDRMEKLEQEVFNYKKMAEREVDIFHKIVSELIDGHKRETAKLWDDIFSLHDTTNKLQAQLYDVHNQNCEYENRFKRISHAASFRFPETKMSFVDGEPLPWKSDDDKDSPSSPKE</sequence>
<proteinExistence type="predicted"/>
<feature type="region of interest" description="Disordered" evidence="2">
    <location>
        <begin position="506"/>
        <end position="528"/>
    </location>
</feature>
<dbReference type="Gene3D" id="4.10.60.10">
    <property type="entry name" value="Zinc finger, CCHC-type"/>
    <property type="match status" value="1"/>
</dbReference>
<dbReference type="Proteomes" id="UP001231189">
    <property type="component" value="Unassembled WGS sequence"/>
</dbReference>
<feature type="compositionally biased region" description="Basic residues" evidence="2">
    <location>
        <begin position="171"/>
        <end position="180"/>
    </location>
</feature>
<dbReference type="SUPFAM" id="SSF57756">
    <property type="entry name" value="Retrovirus zinc finger-like domains"/>
    <property type="match status" value="1"/>
</dbReference>
<dbReference type="InterPro" id="IPR005162">
    <property type="entry name" value="Retrotrans_gag_dom"/>
</dbReference>